<dbReference type="Pfam" id="PF02838">
    <property type="entry name" value="Glyco_hydro_20b"/>
    <property type="match status" value="1"/>
</dbReference>
<organism evidence="13 14">
    <name type="scientific">Dyella tabacisoli</name>
    <dbReference type="NCBI Taxonomy" id="2282381"/>
    <lineage>
        <taxon>Bacteria</taxon>
        <taxon>Pseudomonadati</taxon>
        <taxon>Pseudomonadota</taxon>
        <taxon>Gammaproteobacteria</taxon>
        <taxon>Lysobacterales</taxon>
        <taxon>Rhodanobacteraceae</taxon>
        <taxon>Dyella</taxon>
    </lineage>
</organism>
<dbReference type="GO" id="GO:0030203">
    <property type="term" value="P:glycosaminoglycan metabolic process"/>
    <property type="evidence" value="ECO:0007669"/>
    <property type="project" value="TreeGrafter"/>
</dbReference>
<evidence type="ECO:0000256" key="4">
    <source>
        <dbReference type="ARBA" id="ARBA00022801"/>
    </source>
</evidence>
<evidence type="ECO:0000256" key="1">
    <source>
        <dbReference type="ARBA" id="ARBA00001231"/>
    </source>
</evidence>
<evidence type="ECO:0000256" key="9">
    <source>
        <dbReference type="SAM" id="SignalP"/>
    </source>
</evidence>
<dbReference type="InterPro" id="IPR017853">
    <property type="entry name" value="GH"/>
</dbReference>
<dbReference type="SUPFAM" id="SSF51445">
    <property type="entry name" value="(Trans)glycosidases"/>
    <property type="match status" value="1"/>
</dbReference>
<dbReference type="InterPro" id="IPR015883">
    <property type="entry name" value="Glyco_hydro_20_cat"/>
</dbReference>
<evidence type="ECO:0000256" key="3">
    <source>
        <dbReference type="ARBA" id="ARBA00012663"/>
    </source>
</evidence>
<evidence type="ECO:0000259" key="12">
    <source>
        <dbReference type="Pfam" id="PF13290"/>
    </source>
</evidence>
<dbReference type="GO" id="GO:0004563">
    <property type="term" value="F:beta-N-acetylhexosaminidase activity"/>
    <property type="evidence" value="ECO:0007669"/>
    <property type="project" value="UniProtKB-EC"/>
</dbReference>
<dbReference type="InterPro" id="IPR015882">
    <property type="entry name" value="HEX_bac_N"/>
</dbReference>
<dbReference type="GO" id="GO:0005975">
    <property type="term" value="P:carbohydrate metabolic process"/>
    <property type="evidence" value="ECO:0007669"/>
    <property type="project" value="InterPro"/>
</dbReference>
<keyword evidence="14" id="KW-1185">Reference proteome</keyword>
<dbReference type="Pfam" id="PF00728">
    <property type="entry name" value="Glyco_hydro_20"/>
    <property type="match status" value="1"/>
</dbReference>
<dbReference type="Gene3D" id="3.20.20.80">
    <property type="entry name" value="Glycosidases"/>
    <property type="match status" value="1"/>
</dbReference>
<evidence type="ECO:0000256" key="8">
    <source>
        <dbReference type="PIRSR" id="PIRSR625705-1"/>
    </source>
</evidence>
<keyword evidence="5" id="KW-0326">Glycosidase</keyword>
<dbReference type="PANTHER" id="PTHR22600:SF57">
    <property type="entry name" value="BETA-N-ACETYLHEXOSAMINIDASE"/>
    <property type="match status" value="1"/>
</dbReference>
<evidence type="ECO:0000313" key="13">
    <source>
        <dbReference type="EMBL" id="RDD80778.1"/>
    </source>
</evidence>
<evidence type="ECO:0000259" key="10">
    <source>
        <dbReference type="Pfam" id="PF00728"/>
    </source>
</evidence>
<dbReference type="GO" id="GO:0016020">
    <property type="term" value="C:membrane"/>
    <property type="evidence" value="ECO:0007669"/>
    <property type="project" value="TreeGrafter"/>
</dbReference>
<dbReference type="AlphaFoldDB" id="A0A369UM47"/>
<dbReference type="Pfam" id="PF13290">
    <property type="entry name" value="CHB_HEX_C_1"/>
    <property type="match status" value="1"/>
</dbReference>
<keyword evidence="9" id="KW-0732">Signal</keyword>
<gene>
    <name evidence="13" type="ORF">DVJ77_15585</name>
</gene>
<dbReference type="SUPFAM" id="SSF55545">
    <property type="entry name" value="beta-N-acetylhexosaminidase-like domain"/>
    <property type="match status" value="1"/>
</dbReference>
<feature type="domain" description="Glycoside hydrolase family 20 catalytic" evidence="10">
    <location>
        <begin position="156"/>
        <end position="495"/>
    </location>
</feature>
<feature type="active site" description="Proton donor" evidence="8">
    <location>
        <position position="326"/>
    </location>
</feature>
<dbReference type="EMBL" id="QQAH01000015">
    <property type="protein sequence ID" value="RDD80778.1"/>
    <property type="molecule type" value="Genomic_DNA"/>
</dbReference>
<dbReference type="Gene3D" id="3.30.379.10">
    <property type="entry name" value="Chitobiase/beta-hexosaminidase domain 2-like"/>
    <property type="match status" value="1"/>
</dbReference>
<keyword evidence="4" id="KW-0378">Hydrolase</keyword>
<dbReference type="PRINTS" id="PR00738">
    <property type="entry name" value="GLHYDRLASE20"/>
</dbReference>
<dbReference type="Proteomes" id="UP000253782">
    <property type="component" value="Unassembled WGS sequence"/>
</dbReference>
<dbReference type="InterPro" id="IPR059177">
    <property type="entry name" value="GH29D-like_dom"/>
</dbReference>
<evidence type="ECO:0000313" key="14">
    <source>
        <dbReference type="Proteomes" id="UP000253782"/>
    </source>
</evidence>
<dbReference type="PANTHER" id="PTHR22600">
    <property type="entry name" value="BETA-HEXOSAMINIDASE"/>
    <property type="match status" value="1"/>
</dbReference>
<reference evidence="13 14" key="1">
    <citation type="submission" date="2018-07" db="EMBL/GenBank/DDBJ databases">
        <title>Dyella tabacisoli L4-6T, whole genome shotgun sequence.</title>
        <authorList>
            <person name="Zhou X.-K."/>
            <person name="Li W.-J."/>
            <person name="Duan Y.-Q."/>
        </authorList>
    </citation>
    <scope>NUCLEOTIDE SEQUENCE [LARGE SCALE GENOMIC DNA]</scope>
    <source>
        <strain evidence="13 14">L4-6</strain>
    </source>
</reference>
<evidence type="ECO:0000259" key="11">
    <source>
        <dbReference type="Pfam" id="PF02838"/>
    </source>
</evidence>
<dbReference type="InterPro" id="IPR025705">
    <property type="entry name" value="Beta_hexosaminidase_sua/sub"/>
</dbReference>
<dbReference type="RefSeq" id="WP_114846441.1">
    <property type="nucleotide sequence ID" value="NZ_JBHSPE010000002.1"/>
</dbReference>
<evidence type="ECO:0000256" key="5">
    <source>
        <dbReference type="ARBA" id="ARBA00023295"/>
    </source>
</evidence>
<evidence type="ECO:0000256" key="7">
    <source>
        <dbReference type="ARBA" id="ARBA00033000"/>
    </source>
</evidence>
<protein>
    <recommendedName>
        <fullName evidence="3">beta-N-acetylhexosaminidase</fullName>
        <ecNumber evidence="3">3.2.1.52</ecNumber>
    </recommendedName>
    <alternativeName>
        <fullName evidence="6">Beta-N-acetylhexosaminidase</fullName>
    </alternativeName>
    <alternativeName>
        <fullName evidence="7">N-acetyl-beta-glucosaminidase</fullName>
    </alternativeName>
</protein>
<comment type="caution">
    <text evidence="13">The sequence shown here is derived from an EMBL/GenBank/DDBJ whole genome shotgun (WGS) entry which is preliminary data.</text>
</comment>
<sequence>MSKLRLLLCLALCSVTAFAQAADTRVELIPMPAQLTRADGSFSVNEQTPIVVPPGDAAALHAANYLVGLAEHSRGLSLQVRESPATGAAITLQRDASINNREGYTLDVTPKGIRIAARDDAGLFYGAVTLWQLLTPNGRRGEVSVPSLHIRDEPRFSWRGMMLDSSRHMQSVEEIEGLLDQMAAHKLNSFHWHLTDDQGWRIEIKRYPELTKIGAWRDGLNEQSDQSPQRYGGFYTQDQIRHIVAYAAERQITVVPEIDLPGHAQAAVASYPELGVTGKRPPVSPDWGVNPYLYNVDDPTLRFVENVLDEVMDLFPSTYIHLGGDEAVKDQWQASSAIQAKMRALGVKDENALQSWFMGQLGTYLNQHGRRLLGWDEILEGGLPASATVMSWRGSKGAIDAARQGHDVVLSAAPDLYFDNVQSDRDDELSGRLPPISLAKVYGLEAVPKELNAAQAKHVLGLQANVWTEHLPTISHVQHALFPRLDAVAEAAWSPVAKRNWSNFLSRLPAQFVRYGQQNINVADSAFAPVFELDRNAALASGKARVTLTNQAKYGALHYTLDGSTPGLNSPLYSKPLDVTMPGVLKVATFAADGSALSASRQRALDTDSLLGRNSGELVNCPGSDFTLRLQPMPDATSQAPAYNVNIFDACRLYRQARLDGVASISVQAARLPRNYALAHEAKLVKSHPASTPHGELLVHQGNCDGPLLTTLPLPGDGSRDFTLEGPLLPRQGVHDLCLIFTAPTNGPLYAIDKVTLIPGQVAKAAKP</sequence>
<comment type="similarity">
    <text evidence="2">Belongs to the glycosyl hydrolase 20 family.</text>
</comment>
<evidence type="ECO:0000256" key="2">
    <source>
        <dbReference type="ARBA" id="ARBA00006285"/>
    </source>
</evidence>
<accession>A0A369UM47</accession>
<dbReference type="InterPro" id="IPR029018">
    <property type="entry name" value="Hex-like_dom2"/>
</dbReference>
<feature type="chain" id="PRO_5016597339" description="beta-N-acetylhexosaminidase" evidence="9">
    <location>
        <begin position="22"/>
        <end position="768"/>
    </location>
</feature>
<dbReference type="EC" id="3.2.1.52" evidence="3"/>
<proteinExistence type="inferred from homology"/>
<dbReference type="CDD" id="cd06563">
    <property type="entry name" value="GH20_chitobiase-like"/>
    <property type="match status" value="1"/>
</dbReference>
<feature type="domain" description="Beta-hexosaminidase bacterial type N-terminal" evidence="11">
    <location>
        <begin position="27"/>
        <end position="152"/>
    </location>
</feature>
<dbReference type="OrthoDB" id="9763537at2"/>
<name>A0A369UM47_9GAMM</name>
<feature type="signal peptide" evidence="9">
    <location>
        <begin position="1"/>
        <end position="21"/>
    </location>
</feature>
<feature type="domain" description="GH29D-like beta-sandwich" evidence="12">
    <location>
        <begin position="542"/>
        <end position="595"/>
    </location>
</feature>
<evidence type="ECO:0000256" key="6">
    <source>
        <dbReference type="ARBA" id="ARBA00030512"/>
    </source>
</evidence>
<comment type="catalytic activity">
    <reaction evidence="1">
        <text>Hydrolysis of terminal non-reducing N-acetyl-D-hexosamine residues in N-acetyl-beta-D-hexosaminides.</text>
        <dbReference type="EC" id="3.2.1.52"/>
    </reaction>
</comment>